<evidence type="ECO:0000256" key="9">
    <source>
        <dbReference type="ARBA" id="ARBA00023224"/>
    </source>
</evidence>
<proteinExistence type="predicted"/>
<gene>
    <name evidence="11" type="ORF">KPH14_005923</name>
</gene>
<keyword evidence="7 10" id="KW-0472">Membrane</keyword>
<dbReference type="AlphaFoldDB" id="A0AAD9RJG7"/>
<dbReference type="GO" id="GO:0005886">
    <property type="term" value="C:plasma membrane"/>
    <property type="evidence" value="ECO:0007669"/>
    <property type="project" value="UniProtKB-SubCell"/>
</dbReference>
<evidence type="ECO:0000313" key="12">
    <source>
        <dbReference type="Proteomes" id="UP001258017"/>
    </source>
</evidence>
<dbReference type="InterPro" id="IPR004117">
    <property type="entry name" value="7tm6_olfct_rcpt"/>
</dbReference>
<accession>A0AAD9RJG7</accession>
<evidence type="ECO:0000256" key="8">
    <source>
        <dbReference type="ARBA" id="ARBA00023170"/>
    </source>
</evidence>
<evidence type="ECO:0008006" key="13">
    <source>
        <dbReference type="Google" id="ProtNLM"/>
    </source>
</evidence>
<reference evidence="11" key="2">
    <citation type="journal article" date="2023" name="Commun. Biol.">
        <title>Intrasexual cuticular hydrocarbon dimorphism in a wasp sheds light on hydrocarbon biosynthesis genes in Hymenoptera.</title>
        <authorList>
            <person name="Moris V.C."/>
            <person name="Podsiadlowski L."/>
            <person name="Martin S."/>
            <person name="Oeyen J.P."/>
            <person name="Donath A."/>
            <person name="Petersen M."/>
            <person name="Wilbrandt J."/>
            <person name="Misof B."/>
            <person name="Liedtke D."/>
            <person name="Thamm M."/>
            <person name="Scheiner R."/>
            <person name="Schmitt T."/>
            <person name="Niehuis O."/>
        </authorList>
    </citation>
    <scope>NUCLEOTIDE SEQUENCE</scope>
    <source>
        <strain evidence="11">GBR_01_08_01A</strain>
    </source>
</reference>
<keyword evidence="4 10" id="KW-0812">Transmembrane</keyword>
<evidence type="ECO:0000256" key="10">
    <source>
        <dbReference type="SAM" id="Phobius"/>
    </source>
</evidence>
<dbReference type="PANTHER" id="PTHR21137">
    <property type="entry name" value="ODORANT RECEPTOR"/>
    <property type="match status" value="1"/>
</dbReference>
<feature type="transmembrane region" description="Helical" evidence="10">
    <location>
        <begin position="6"/>
        <end position="31"/>
    </location>
</feature>
<organism evidence="11 12">
    <name type="scientific">Odynerus spinipes</name>
    <dbReference type="NCBI Taxonomy" id="1348599"/>
    <lineage>
        <taxon>Eukaryota</taxon>
        <taxon>Metazoa</taxon>
        <taxon>Ecdysozoa</taxon>
        <taxon>Arthropoda</taxon>
        <taxon>Hexapoda</taxon>
        <taxon>Insecta</taxon>
        <taxon>Pterygota</taxon>
        <taxon>Neoptera</taxon>
        <taxon>Endopterygota</taxon>
        <taxon>Hymenoptera</taxon>
        <taxon>Apocrita</taxon>
        <taxon>Aculeata</taxon>
        <taxon>Vespoidea</taxon>
        <taxon>Vespidae</taxon>
        <taxon>Eumeninae</taxon>
        <taxon>Odynerus</taxon>
    </lineage>
</organism>
<evidence type="ECO:0000256" key="3">
    <source>
        <dbReference type="ARBA" id="ARBA00022606"/>
    </source>
</evidence>
<dbReference type="PANTHER" id="PTHR21137:SF35">
    <property type="entry name" value="ODORANT RECEPTOR 19A-RELATED"/>
    <property type="match status" value="1"/>
</dbReference>
<evidence type="ECO:0000256" key="6">
    <source>
        <dbReference type="ARBA" id="ARBA00022989"/>
    </source>
</evidence>
<keyword evidence="2" id="KW-1003">Cell membrane</keyword>
<keyword evidence="6 10" id="KW-1133">Transmembrane helix</keyword>
<protein>
    <recommendedName>
        <fullName evidence="13">Odorant receptor</fullName>
    </recommendedName>
</protein>
<reference evidence="11" key="1">
    <citation type="submission" date="2021-08" db="EMBL/GenBank/DDBJ databases">
        <authorList>
            <person name="Misof B."/>
            <person name="Oliver O."/>
            <person name="Podsiadlowski L."/>
            <person name="Donath A."/>
            <person name="Peters R."/>
            <person name="Mayer C."/>
            <person name="Rust J."/>
            <person name="Gunkel S."/>
            <person name="Lesny P."/>
            <person name="Martin S."/>
            <person name="Oeyen J.P."/>
            <person name="Petersen M."/>
            <person name="Panagiotis P."/>
            <person name="Wilbrandt J."/>
            <person name="Tanja T."/>
        </authorList>
    </citation>
    <scope>NUCLEOTIDE SEQUENCE</scope>
    <source>
        <strain evidence="11">GBR_01_08_01A</strain>
        <tissue evidence="11">Thorax + abdomen</tissue>
    </source>
</reference>
<dbReference type="EMBL" id="JAIFRP010000045">
    <property type="protein sequence ID" value="KAK2580845.1"/>
    <property type="molecule type" value="Genomic_DNA"/>
</dbReference>
<evidence type="ECO:0000256" key="2">
    <source>
        <dbReference type="ARBA" id="ARBA00022475"/>
    </source>
</evidence>
<evidence type="ECO:0000256" key="1">
    <source>
        <dbReference type="ARBA" id="ARBA00004651"/>
    </source>
</evidence>
<keyword evidence="8" id="KW-0675">Receptor</keyword>
<comment type="caution">
    <text evidence="11">The sequence shown here is derived from an EMBL/GenBank/DDBJ whole genome shotgun (WGS) entry which is preliminary data.</text>
</comment>
<dbReference type="GO" id="GO:0005549">
    <property type="term" value="F:odorant binding"/>
    <property type="evidence" value="ECO:0007669"/>
    <property type="project" value="InterPro"/>
</dbReference>
<evidence type="ECO:0000256" key="7">
    <source>
        <dbReference type="ARBA" id="ARBA00023136"/>
    </source>
</evidence>
<dbReference type="GO" id="GO:0007165">
    <property type="term" value="P:signal transduction"/>
    <property type="evidence" value="ECO:0007669"/>
    <property type="project" value="UniProtKB-KW"/>
</dbReference>
<keyword evidence="9" id="KW-0807">Transducer</keyword>
<keyword evidence="3" id="KW-0716">Sensory transduction</keyword>
<name>A0AAD9RJG7_9HYME</name>
<dbReference type="GO" id="GO:0004984">
    <property type="term" value="F:olfactory receptor activity"/>
    <property type="evidence" value="ECO:0007669"/>
    <property type="project" value="InterPro"/>
</dbReference>
<feature type="transmembrane region" description="Helical" evidence="10">
    <location>
        <begin position="133"/>
        <end position="153"/>
    </location>
</feature>
<sequence length="221" mass="26179">MMYYTVLLYQIVMIFMVTTIAAAFYTTYLLLVQHACTLFSIITERLHRPFQKDQNYDWTLDKVKDSYDWIVDITKRYEEAIKFTIGRPYKKDSRDVYTSGVIDDSYEWVKEIVRRYGNAIEFVNMINSATERVYMIEIFFATLLVIIDFLYLFHSLEMLKSYQVSWYELPLRCQKALPLLIMRSTKPCVISIGGIFVASHDFFARFVNTSLSYAMICSKMR</sequence>
<evidence type="ECO:0000256" key="4">
    <source>
        <dbReference type="ARBA" id="ARBA00022692"/>
    </source>
</evidence>
<evidence type="ECO:0000313" key="11">
    <source>
        <dbReference type="EMBL" id="KAK2580845.1"/>
    </source>
</evidence>
<evidence type="ECO:0000256" key="5">
    <source>
        <dbReference type="ARBA" id="ARBA00022725"/>
    </source>
</evidence>
<comment type="subcellular location">
    <subcellularLocation>
        <location evidence="1">Cell membrane</location>
        <topology evidence="1">Multi-pass membrane protein</topology>
    </subcellularLocation>
</comment>
<keyword evidence="12" id="KW-1185">Reference proteome</keyword>
<keyword evidence="5" id="KW-0552">Olfaction</keyword>
<dbReference type="Proteomes" id="UP001258017">
    <property type="component" value="Unassembled WGS sequence"/>
</dbReference>